<dbReference type="EMBL" id="FUXL01000017">
    <property type="protein sequence ID" value="SKA34507.1"/>
    <property type="molecule type" value="Genomic_DNA"/>
</dbReference>
<evidence type="ECO:0000313" key="6">
    <source>
        <dbReference type="EMBL" id="SKA34507.1"/>
    </source>
</evidence>
<protein>
    <submittedName>
        <fullName evidence="6">Transcriptional regulator, LysR family</fullName>
    </submittedName>
</protein>
<dbReference type="CDD" id="cd08474">
    <property type="entry name" value="PBP2_CrgA_like_5"/>
    <property type="match status" value="1"/>
</dbReference>
<dbReference type="PROSITE" id="PS50931">
    <property type="entry name" value="HTH_LYSR"/>
    <property type="match status" value="1"/>
</dbReference>
<dbReference type="GO" id="GO:0006351">
    <property type="term" value="P:DNA-templated transcription"/>
    <property type="evidence" value="ECO:0007669"/>
    <property type="project" value="TreeGrafter"/>
</dbReference>
<name>A0A1T4T268_9HYPH</name>
<reference evidence="6 7" key="1">
    <citation type="submission" date="2017-02" db="EMBL/GenBank/DDBJ databases">
        <authorList>
            <person name="Peterson S.W."/>
        </authorList>
    </citation>
    <scope>NUCLEOTIDE SEQUENCE [LARGE SCALE GENOMIC DNA]</scope>
    <source>
        <strain evidence="6 7">USBA 369</strain>
    </source>
</reference>
<keyword evidence="7" id="KW-1185">Reference proteome</keyword>
<organism evidence="6 7">
    <name type="scientific">Consotaella salsifontis</name>
    <dbReference type="NCBI Taxonomy" id="1365950"/>
    <lineage>
        <taxon>Bacteria</taxon>
        <taxon>Pseudomonadati</taxon>
        <taxon>Pseudomonadota</taxon>
        <taxon>Alphaproteobacteria</taxon>
        <taxon>Hyphomicrobiales</taxon>
        <taxon>Aurantimonadaceae</taxon>
        <taxon>Consotaella</taxon>
    </lineage>
</organism>
<evidence type="ECO:0000256" key="3">
    <source>
        <dbReference type="ARBA" id="ARBA00023125"/>
    </source>
</evidence>
<dbReference type="SUPFAM" id="SSF53850">
    <property type="entry name" value="Periplasmic binding protein-like II"/>
    <property type="match status" value="1"/>
</dbReference>
<evidence type="ECO:0000313" key="7">
    <source>
        <dbReference type="Proteomes" id="UP000190135"/>
    </source>
</evidence>
<sequence>MTPSAASRAMTHLEDRLGVRLLNRTTRSVALTPAGEALSGRLPALVAAMEAAVDDVVALSDAPSGVVRLNLPRVAAELLLAPRLAPFTRAFPAIKLDLSIDDGLSDIVAKGHDAGIRVGGRLAQDMAAVRLTADLSAAVVGSPEYFQNRPRLEHPRDLLQHSCLNYRWQQTQEAYRWRFEEDGRAIELSIEASLTVDDTGILREAVLNGMGLACLPDRLVAPLVASGRLVRVLEDFCPAQPGFFLYYPLNGHPSAALKAFIGFVRAAGATR</sequence>
<dbReference type="Pfam" id="PF03466">
    <property type="entry name" value="LysR_substrate"/>
    <property type="match status" value="1"/>
</dbReference>
<dbReference type="Gene3D" id="3.40.190.290">
    <property type="match status" value="1"/>
</dbReference>
<evidence type="ECO:0000259" key="5">
    <source>
        <dbReference type="PROSITE" id="PS50931"/>
    </source>
</evidence>
<dbReference type="InterPro" id="IPR058163">
    <property type="entry name" value="LysR-type_TF_proteobact-type"/>
</dbReference>
<dbReference type="GO" id="GO:0003700">
    <property type="term" value="F:DNA-binding transcription factor activity"/>
    <property type="evidence" value="ECO:0007669"/>
    <property type="project" value="InterPro"/>
</dbReference>
<feature type="domain" description="HTH lysR-type" evidence="5">
    <location>
        <begin position="1"/>
        <end position="32"/>
    </location>
</feature>
<evidence type="ECO:0000256" key="4">
    <source>
        <dbReference type="ARBA" id="ARBA00023163"/>
    </source>
</evidence>
<keyword evidence="3" id="KW-0238">DNA-binding</keyword>
<dbReference type="AlphaFoldDB" id="A0A1T4T268"/>
<dbReference type="RefSeq" id="WP_245319376.1">
    <property type="nucleotide sequence ID" value="NZ_FUXL01000017.1"/>
</dbReference>
<evidence type="ECO:0000256" key="1">
    <source>
        <dbReference type="ARBA" id="ARBA00009437"/>
    </source>
</evidence>
<proteinExistence type="inferred from homology"/>
<dbReference type="InterPro" id="IPR036388">
    <property type="entry name" value="WH-like_DNA-bd_sf"/>
</dbReference>
<dbReference type="STRING" id="1365950.SAMN05428963_11747"/>
<keyword evidence="4" id="KW-0804">Transcription</keyword>
<accession>A0A1T4T268</accession>
<dbReference type="GO" id="GO:0043565">
    <property type="term" value="F:sequence-specific DNA binding"/>
    <property type="evidence" value="ECO:0007669"/>
    <property type="project" value="TreeGrafter"/>
</dbReference>
<evidence type="ECO:0000256" key="2">
    <source>
        <dbReference type="ARBA" id="ARBA00023015"/>
    </source>
</evidence>
<dbReference type="PANTHER" id="PTHR30537:SF1">
    <property type="entry name" value="HTH-TYPE TRANSCRIPTIONAL REGULATOR PGRR"/>
    <property type="match status" value="1"/>
</dbReference>
<dbReference type="SUPFAM" id="SSF46785">
    <property type="entry name" value="Winged helix' DNA-binding domain"/>
    <property type="match status" value="1"/>
</dbReference>
<dbReference type="PANTHER" id="PTHR30537">
    <property type="entry name" value="HTH-TYPE TRANSCRIPTIONAL REGULATOR"/>
    <property type="match status" value="1"/>
</dbReference>
<dbReference type="InterPro" id="IPR000847">
    <property type="entry name" value="LysR_HTH_N"/>
</dbReference>
<dbReference type="Pfam" id="PF00126">
    <property type="entry name" value="HTH_1"/>
    <property type="match status" value="1"/>
</dbReference>
<keyword evidence="2" id="KW-0805">Transcription regulation</keyword>
<comment type="similarity">
    <text evidence="1">Belongs to the LysR transcriptional regulatory family.</text>
</comment>
<dbReference type="Proteomes" id="UP000190135">
    <property type="component" value="Unassembled WGS sequence"/>
</dbReference>
<dbReference type="InterPro" id="IPR036390">
    <property type="entry name" value="WH_DNA-bd_sf"/>
</dbReference>
<dbReference type="InterPro" id="IPR005119">
    <property type="entry name" value="LysR_subst-bd"/>
</dbReference>
<dbReference type="Gene3D" id="1.10.10.10">
    <property type="entry name" value="Winged helix-like DNA-binding domain superfamily/Winged helix DNA-binding domain"/>
    <property type="match status" value="1"/>
</dbReference>
<gene>
    <name evidence="6" type="ORF">SAMN05428963_11747</name>
</gene>